<keyword evidence="1" id="KW-1133">Transmembrane helix</keyword>
<gene>
    <name evidence="2" type="ORF">PGLA_20350</name>
</gene>
<sequence length="184" mass="21050">MELSLSKILGIFIAVVLLFGYPLYQQALRQDELSQIVVHSAVVEFVDASRTKGYITPKMYLDFNKKLGATGNQYDIQLEHLHKKYNPDYTDPANPSSFVDSFTTYFDGHYTEEVMKILFPNNTNALDNEHRRYVMAVGDFLTVKVKNNNRTMATVLQDFFTNSNTGSNIKVFMPYGGMVINEDY</sequence>
<dbReference type="EMBL" id="LVJH01000048">
    <property type="protein sequence ID" value="OAB38445.1"/>
    <property type="molecule type" value="Genomic_DNA"/>
</dbReference>
<organism evidence="2 3">
    <name type="scientific">Paenibacillus glacialis</name>
    <dbReference type="NCBI Taxonomy" id="494026"/>
    <lineage>
        <taxon>Bacteria</taxon>
        <taxon>Bacillati</taxon>
        <taxon>Bacillota</taxon>
        <taxon>Bacilli</taxon>
        <taxon>Bacillales</taxon>
        <taxon>Paenibacillaceae</taxon>
        <taxon>Paenibacillus</taxon>
    </lineage>
</organism>
<keyword evidence="3" id="KW-1185">Reference proteome</keyword>
<dbReference type="Proteomes" id="UP000076967">
    <property type="component" value="Unassembled WGS sequence"/>
</dbReference>
<proteinExistence type="predicted"/>
<protein>
    <submittedName>
        <fullName evidence="2">Uncharacterized protein</fullName>
    </submittedName>
</protein>
<evidence type="ECO:0000313" key="3">
    <source>
        <dbReference type="Proteomes" id="UP000076967"/>
    </source>
</evidence>
<accession>A0A168HR59</accession>
<comment type="caution">
    <text evidence="2">The sequence shown here is derived from an EMBL/GenBank/DDBJ whole genome shotgun (WGS) entry which is preliminary data.</text>
</comment>
<evidence type="ECO:0000256" key="1">
    <source>
        <dbReference type="SAM" id="Phobius"/>
    </source>
</evidence>
<evidence type="ECO:0000313" key="2">
    <source>
        <dbReference type="EMBL" id="OAB38445.1"/>
    </source>
</evidence>
<feature type="transmembrane region" description="Helical" evidence="1">
    <location>
        <begin position="6"/>
        <end position="24"/>
    </location>
</feature>
<name>A0A168HR59_9BACL</name>
<dbReference type="OrthoDB" id="2082320at2"/>
<dbReference type="AlphaFoldDB" id="A0A168HR59"/>
<keyword evidence="1" id="KW-0812">Transmembrane</keyword>
<keyword evidence="1" id="KW-0472">Membrane</keyword>
<dbReference type="STRING" id="494026.PGLA_20350"/>
<reference evidence="2 3" key="1">
    <citation type="submission" date="2016-03" db="EMBL/GenBank/DDBJ databases">
        <title>Draft genome sequence of Paenibacillus glacialis DSM 22343.</title>
        <authorList>
            <person name="Shin S.-K."/>
            <person name="Yi H."/>
        </authorList>
    </citation>
    <scope>NUCLEOTIDE SEQUENCE [LARGE SCALE GENOMIC DNA]</scope>
    <source>
        <strain evidence="2 3">DSM 22343</strain>
    </source>
</reference>